<evidence type="ECO:0000313" key="3">
    <source>
        <dbReference type="Proteomes" id="UP000000495"/>
    </source>
</evidence>
<dbReference type="SMART" id="SM00671">
    <property type="entry name" value="SEL1"/>
    <property type="match status" value="12"/>
</dbReference>
<dbReference type="SMART" id="SM00028">
    <property type="entry name" value="TPR"/>
    <property type="match status" value="3"/>
</dbReference>
<proteinExistence type="predicted"/>
<keyword evidence="3" id="KW-1185">Reference proteome</keyword>
<dbReference type="EMBL" id="FR872580">
    <property type="protein sequence ID" value="CCB85995.1"/>
    <property type="molecule type" value="Genomic_DNA"/>
</dbReference>
<dbReference type="SUPFAM" id="SSF46565">
    <property type="entry name" value="Chaperone J-domain"/>
    <property type="match status" value="1"/>
</dbReference>
<dbReference type="InterPro" id="IPR036869">
    <property type="entry name" value="J_dom_sf"/>
</dbReference>
<gene>
    <name evidence="2" type="ordered locus">PUV_10450</name>
</gene>
<reference key="1">
    <citation type="journal article" date="2011" name="Mol. Biol. Evol.">
        <title>Unity in variety -- the pan-genome of the Chlamydiae.</title>
        <authorList>
            <person name="Collingro A."/>
            <person name="Tischler P."/>
            <person name="Weinmaier T."/>
            <person name="Penz T."/>
            <person name="Heinz E."/>
            <person name="Brunham R.C."/>
            <person name="Read T.D."/>
            <person name="Bavoil P.M."/>
            <person name="Sachse K."/>
            <person name="Kahane S."/>
            <person name="Friedman M.G."/>
            <person name="Rattei T."/>
            <person name="Myers G.S.A."/>
            <person name="Horn M."/>
        </authorList>
    </citation>
    <scope>NUCLEOTIDE SEQUENCE</scope>
    <source>
        <strain>UV7</strain>
    </source>
</reference>
<accession>F8KYP0</accession>
<dbReference type="PANTHER" id="PTHR11102:SF160">
    <property type="entry name" value="ERAD-ASSOCIATED E3 UBIQUITIN-PROTEIN LIGASE COMPONENT HRD3"/>
    <property type="match status" value="1"/>
</dbReference>
<dbReference type="InterPro" id="IPR019734">
    <property type="entry name" value="TPR_rpt"/>
</dbReference>
<dbReference type="OrthoDB" id="6012at2"/>
<dbReference type="STRING" id="765952.PUV_10450"/>
<dbReference type="HOGENOM" id="CLU_347447_0_0_0"/>
<dbReference type="KEGG" id="puv:PUV_10450"/>
<dbReference type="PANTHER" id="PTHR11102">
    <property type="entry name" value="SEL-1-LIKE PROTEIN"/>
    <property type="match status" value="1"/>
</dbReference>
<dbReference type="InterPro" id="IPR057136">
    <property type="entry name" value="At2g35280_TPR_dom"/>
</dbReference>
<dbReference type="InterPro" id="IPR050767">
    <property type="entry name" value="Sel1_AlgK"/>
</dbReference>
<dbReference type="Proteomes" id="UP000000495">
    <property type="component" value="Chromosome"/>
</dbReference>
<dbReference type="Gene3D" id="1.25.40.10">
    <property type="entry name" value="Tetratricopeptide repeat domain"/>
    <property type="match status" value="4"/>
</dbReference>
<dbReference type="RefSeq" id="WP_013924724.1">
    <property type="nucleotide sequence ID" value="NC_015702.1"/>
</dbReference>
<dbReference type="InterPro" id="IPR006597">
    <property type="entry name" value="Sel1-like"/>
</dbReference>
<evidence type="ECO:0000313" key="2">
    <source>
        <dbReference type="EMBL" id="CCB85995.1"/>
    </source>
</evidence>
<feature type="domain" description="At2g35280-like TPR" evidence="1">
    <location>
        <begin position="457"/>
        <end position="519"/>
    </location>
</feature>
<name>F8KYP0_PARAV</name>
<dbReference type="Pfam" id="PF08238">
    <property type="entry name" value="Sel1"/>
    <property type="match status" value="10"/>
</dbReference>
<protein>
    <recommendedName>
        <fullName evidence="1">At2g35280-like TPR domain-containing protein</fullName>
    </recommendedName>
</protein>
<dbReference type="InterPro" id="IPR011990">
    <property type="entry name" value="TPR-like_helical_dom_sf"/>
</dbReference>
<dbReference type="eggNOG" id="COG0790">
    <property type="taxonomic scope" value="Bacteria"/>
</dbReference>
<reference evidence="2 3" key="2">
    <citation type="journal article" date="2011" name="Mol. Biol. Evol.">
        <title>Unity in variety--the pan-genome of the Chlamydiae.</title>
        <authorList>
            <person name="Collingro A."/>
            <person name="Tischler P."/>
            <person name="Weinmaier T."/>
            <person name="Penz T."/>
            <person name="Heinz E."/>
            <person name="Brunham R.C."/>
            <person name="Read T.D."/>
            <person name="Bavoil P.M."/>
            <person name="Sachse K."/>
            <person name="Kahane S."/>
            <person name="Friedman M.G."/>
            <person name="Rattei T."/>
            <person name="Myers G.S."/>
            <person name="Horn M."/>
        </authorList>
    </citation>
    <scope>NUCLEOTIDE SEQUENCE [LARGE SCALE GENOMIC DNA]</scope>
    <source>
        <strain evidence="3">UV7</strain>
    </source>
</reference>
<dbReference type="AlphaFoldDB" id="F8KYP0"/>
<organism evidence="2 3">
    <name type="scientific">Parachlamydia acanthamoebae (strain UV7)</name>
    <dbReference type="NCBI Taxonomy" id="765952"/>
    <lineage>
        <taxon>Bacteria</taxon>
        <taxon>Pseudomonadati</taxon>
        <taxon>Chlamydiota</taxon>
        <taxon>Chlamydiia</taxon>
        <taxon>Parachlamydiales</taxon>
        <taxon>Parachlamydiaceae</taxon>
        <taxon>Parachlamydia</taxon>
    </lineage>
</organism>
<evidence type="ECO:0000259" key="1">
    <source>
        <dbReference type="Pfam" id="PF23310"/>
    </source>
</evidence>
<dbReference type="Pfam" id="PF23310">
    <property type="entry name" value="TPR_27"/>
    <property type="match status" value="1"/>
</dbReference>
<sequence length="812" mass="91947">MSIHFTPSYKDGRLFFETEADKKGIKTNSFLQAVIKNIFKKIGIGKGTLTVKSPDSNQSWKLNKNSAIKWIKNNNSDIKQLEKLDNNSLIEKIAFICARKLATHEDKESLVKALGYFKKEANQADNEEIQNFLKMVVEKLAEMKDPEALAMLGNFYAQGTHGYTQSDESALKYLTQVMEKEGDEAKKLAIPGLQKLAEKKVPTALKMMGQFYIEGDYGVEKSEAKALEYLTEALKAEDTPLQKSVAQDIEKLANTGNIEATLILGQFYQKKEFNLKAIKFFKQAAEKDNIEAQYRLAQSYLDEEDLKNASYWLSKAAQSGHILAQHELGSSYEEKKDFANAFQWFLKAAEQGHSKSQVKIGGMYYEGHGVEQNYPMAEKYFLEVTKKEDSLSPQDKSSAQKAFHHLGIMHEEGSSTTPSLENAYACYEKGGHNSLLKAIEVALPIGKTALLNGDLAKAHQFLSVAVRNGNPEAEYYMGLLFFKKHDFKQSISFLKKATEKNQLDAQYLLGRILLQGEQPRAALKLFLKAAKSNHVPSKFYVGKLLLRTKSNIDSLRWLLEFEKESENLEGSDQNLRGEAQFLIANIYESRPSTQSQALEWYQKAAESKYARAEYKLGLLHELGFEGLEKSEALAFEWYAKSAGQGYHRAIYSMGRIYEHGINGQEHSYNKAYRFYQLAAAAGNPDALNILKNLEAWIRQGLLQSKKVFLESMQITDENISFKQLNRIYKTKNLQNHPDRKKNTDTQQMSDINQARDLFVKKINTLLRLAKNPESFKDEGEVDSEGKLVFSDEPFGGKLLDMADRALQGLPIE</sequence>
<dbReference type="SUPFAM" id="SSF81901">
    <property type="entry name" value="HCP-like"/>
    <property type="match status" value="4"/>
</dbReference>